<name>A0A2G5V7S6_9PELO</name>
<dbReference type="Pfam" id="PF12078">
    <property type="entry name" value="DUF3557"/>
    <property type="match status" value="2"/>
</dbReference>
<evidence type="ECO:0000313" key="1">
    <source>
        <dbReference type="EMBL" id="PIC47819.1"/>
    </source>
</evidence>
<dbReference type="AlphaFoldDB" id="A0A2G5V7S6"/>
<protein>
    <submittedName>
        <fullName evidence="1">Uncharacterized protein</fullName>
    </submittedName>
</protein>
<dbReference type="PANTHER" id="PTHR31379">
    <property type="entry name" value="F-BOX C PROTEIN-RELATED-RELATED"/>
    <property type="match status" value="1"/>
</dbReference>
<organism evidence="1 2">
    <name type="scientific">Caenorhabditis nigoni</name>
    <dbReference type="NCBI Taxonomy" id="1611254"/>
    <lineage>
        <taxon>Eukaryota</taxon>
        <taxon>Metazoa</taxon>
        <taxon>Ecdysozoa</taxon>
        <taxon>Nematoda</taxon>
        <taxon>Chromadorea</taxon>
        <taxon>Rhabditida</taxon>
        <taxon>Rhabditina</taxon>
        <taxon>Rhabditomorpha</taxon>
        <taxon>Rhabditoidea</taxon>
        <taxon>Rhabditidae</taxon>
        <taxon>Peloderinae</taxon>
        <taxon>Caenorhabditis</taxon>
    </lineage>
</organism>
<dbReference type="EMBL" id="PDUG01000002">
    <property type="protein sequence ID" value="PIC47819.1"/>
    <property type="molecule type" value="Genomic_DNA"/>
</dbReference>
<dbReference type="InterPro" id="IPR021942">
    <property type="entry name" value="DUF3557"/>
</dbReference>
<sequence length="863" mass="99813">MVSHSIPMGYESLKTVLLHTDPNLRFEIAQRIPKIRLTEKAVPLRIGSLSFEKCTTTVNSQSYKLGVYRLCHTEDILNEFTFRNKCGGVSRDLDQYGFEVPSAFDPILNGDVSFRTRFADVHRRDTEETEQSFQFSLRGYEEALEKINQLESEGKTVEDFLAGPMNEDDQRIRRKLRIPKKQLQSGLNGCRSLLLPFHYKRNNLAPPYTCYIQLTIAQGNVTKIQRYEYNQKLYEAAKKLNEILFANRPVIIVNKFENRCSDVLRLPVAFKIFSKFVCGFNEQIFPISSIVDSSRTLAELRININHAFVLNFQHSFVKNAKKLSIFTHEGMIDQLVRALETMENQRIHIGFSQYDNPSANNFFQLMQGWLSTERNIGSMITFGLKTDQIGEEVLELVRTQNEITESTERNSTKLRSGLKMLSYSVPMSYECLRTVLLHTDPNLRFAIAQRIPKIRLTEKTVPLKIDTFTLGDFKTLINSQSYNLGIYRHYHTEEIPMEIKSDNNDGGVSYDLDQYGLDIPNSSTPILNGDVSFRREHEEDDQMDTEEIEDFYQLSLRRYESALRKINQLELEGITVEEFLAGPMTEDDQHCRCTLRLSKENLQMRINEYRHYLIPFHYRHYNLSPPYTCYIQLTVTQGEVKTIQRYVYNHKLYEAAKKLNEILFGNRPVIIVKQFQCENFDDIWRIPVGFKIAANSVYGESRQIVPISSILDSSRTLAELSINATEEVLNFEHCCVKNTKLLSIRIHKERIGQLAKAFETMENQRILIEWFDNSSADDYYQLLRGWMSPARRIWSGIAFGLKVDQIGEEILELVRNGNEGTESTDRFVIVPLINATKLVVSHTPLSKENNGSKFLLMAQIVLA</sequence>
<dbReference type="OrthoDB" id="10425402at2759"/>
<comment type="caution">
    <text evidence="1">The sequence shown here is derived from an EMBL/GenBank/DDBJ whole genome shotgun (WGS) entry which is preliminary data.</text>
</comment>
<gene>
    <name evidence="1" type="primary">Cnig_chr_II.g7030</name>
    <name evidence="1" type="ORF">B9Z55_007030</name>
</gene>
<proteinExistence type="predicted"/>
<dbReference type="PANTHER" id="PTHR31379:SF1">
    <property type="entry name" value="F-BOX C PROTEIN-RELATED"/>
    <property type="match status" value="1"/>
</dbReference>
<keyword evidence="2" id="KW-1185">Reference proteome</keyword>
<dbReference type="Proteomes" id="UP000230233">
    <property type="component" value="Chromosome II"/>
</dbReference>
<reference evidence="2" key="1">
    <citation type="submission" date="2017-10" db="EMBL/GenBank/DDBJ databases">
        <title>Rapid genome shrinkage in a self-fertile nematode reveals novel sperm competition proteins.</title>
        <authorList>
            <person name="Yin D."/>
            <person name="Schwarz E.M."/>
            <person name="Thomas C.G."/>
            <person name="Felde R.L."/>
            <person name="Korf I.F."/>
            <person name="Cutter A.D."/>
            <person name="Schartner C.M."/>
            <person name="Ralston E.J."/>
            <person name="Meyer B.J."/>
            <person name="Haag E.S."/>
        </authorList>
    </citation>
    <scope>NUCLEOTIDE SEQUENCE [LARGE SCALE GENOMIC DNA]</scope>
    <source>
        <strain evidence="2">JU1422</strain>
    </source>
</reference>
<accession>A0A2G5V7S6</accession>
<evidence type="ECO:0000313" key="2">
    <source>
        <dbReference type="Proteomes" id="UP000230233"/>
    </source>
</evidence>